<organism evidence="1">
    <name type="scientific">bioreactor metagenome</name>
    <dbReference type="NCBI Taxonomy" id="1076179"/>
    <lineage>
        <taxon>unclassified sequences</taxon>
        <taxon>metagenomes</taxon>
        <taxon>ecological metagenomes</taxon>
    </lineage>
</organism>
<dbReference type="EMBL" id="VSSQ01018970">
    <property type="protein sequence ID" value="MPM62638.1"/>
    <property type="molecule type" value="Genomic_DNA"/>
</dbReference>
<comment type="caution">
    <text evidence="1">The sequence shown here is derived from an EMBL/GenBank/DDBJ whole genome shotgun (WGS) entry which is preliminary data.</text>
</comment>
<proteinExistence type="predicted"/>
<evidence type="ECO:0000313" key="1">
    <source>
        <dbReference type="EMBL" id="MPM62638.1"/>
    </source>
</evidence>
<accession>A0A645BC49</accession>
<name>A0A645BC49_9ZZZZ</name>
<gene>
    <name evidence="1" type="ORF">SDC9_109515</name>
</gene>
<reference evidence="1" key="1">
    <citation type="submission" date="2019-08" db="EMBL/GenBank/DDBJ databases">
        <authorList>
            <person name="Kucharzyk K."/>
            <person name="Murdoch R.W."/>
            <person name="Higgins S."/>
            <person name="Loffler F."/>
        </authorList>
    </citation>
    <scope>NUCLEOTIDE SEQUENCE</scope>
</reference>
<dbReference type="AlphaFoldDB" id="A0A645BC49"/>
<protein>
    <submittedName>
        <fullName evidence="1">Uncharacterized protein</fullName>
    </submittedName>
</protein>
<sequence length="44" mass="4963">MELSAYHYNSSISIGLDYGIIRVEFINKGAFFLSLLDINTADYS</sequence>